<dbReference type="Pfam" id="PF19791">
    <property type="entry name" value="DUF6275"/>
    <property type="match status" value="1"/>
</dbReference>
<dbReference type="EMBL" id="BK015646">
    <property type="protein sequence ID" value="DAE17814.1"/>
    <property type="molecule type" value="Genomic_DNA"/>
</dbReference>
<evidence type="ECO:0000313" key="1">
    <source>
        <dbReference type="EMBL" id="DAE17814.1"/>
    </source>
</evidence>
<dbReference type="InterPro" id="IPR046242">
    <property type="entry name" value="DUF6275"/>
</dbReference>
<proteinExistence type="predicted"/>
<sequence length="89" mass="10311">MIITGMKHFESVCQKKLVEQYNKTRPEANIGMGDVFIVWSCKTLQNYKCLASTTVSGDGVYVEYTYNGDKQELYEDFYVKESNRCITEE</sequence>
<name>A0A8S5QEV3_9CAUD</name>
<evidence type="ECO:0008006" key="2">
    <source>
        <dbReference type="Google" id="ProtNLM"/>
    </source>
</evidence>
<organism evidence="1">
    <name type="scientific">Siphoviridae sp. ctoOf8</name>
    <dbReference type="NCBI Taxonomy" id="2825668"/>
    <lineage>
        <taxon>Viruses</taxon>
        <taxon>Duplodnaviria</taxon>
        <taxon>Heunggongvirae</taxon>
        <taxon>Uroviricota</taxon>
        <taxon>Caudoviricetes</taxon>
    </lineage>
</organism>
<accession>A0A8S5QEV3</accession>
<reference evidence="1" key="1">
    <citation type="journal article" date="2021" name="Proc. Natl. Acad. Sci. U.S.A.">
        <title>A Catalog of Tens of Thousands of Viruses from Human Metagenomes Reveals Hidden Associations with Chronic Diseases.</title>
        <authorList>
            <person name="Tisza M.J."/>
            <person name="Buck C.B."/>
        </authorList>
    </citation>
    <scope>NUCLEOTIDE SEQUENCE</scope>
    <source>
        <strain evidence="1">CtoOf8</strain>
    </source>
</reference>
<protein>
    <recommendedName>
        <fullName evidence="2">Phage protein</fullName>
    </recommendedName>
</protein>